<protein>
    <submittedName>
        <fullName evidence="1">Uncharacterized protein</fullName>
    </submittedName>
</protein>
<gene>
    <name evidence="1" type="ORF">MRB53_016164</name>
</gene>
<dbReference type="Proteomes" id="UP001234297">
    <property type="component" value="Chromosome 5"/>
</dbReference>
<proteinExistence type="predicted"/>
<sequence>MDFVAGIAGKVVDFVAGKVVEAGAQHFGYIKDLKRNFEQLNEEATTLQSKKEDMEREINRDRISKRPKGECQDWIKKVDDVHNKVDAVNEEYSKEDNTRWWLPTPSKWMLGKTIIETTNQILELIKDSNFEGGMVVDALPQITETKPVLTIQEKDENKEDVMISGGIISRLSQLEQLSIFLGFDDPKFGRYGNKWGKCAKVVMNDVSCLKRLMSLAFWFPKMEYLECFLQGSDPWKKGIITSFNFIVGQHGGSSSTVWFGCLQERERQNRMLTLCGYDSITNAIIVVLSHANTFTLFGQRRVQSLCEFGMQNMIGLIRCNIAECNAMVIVMDGNRLTRAALPNLEELYVSYMPNLRSTWEGSFPPESLNCLKTLELLKCEKLKNIFSQEIIQRLSNLERLRVESCSALEEVIFEEEIGVEFDCVLPKLRHLQLSHLPALRSILKGHQLLKWSSLEEISVVSCCNLKRLPVSISTTPKLRRIDCERKWWNELEWDDNGIKLQLQQLCRWKNEQHRFRG</sequence>
<keyword evidence="2" id="KW-1185">Reference proteome</keyword>
<evidence type="ECO:0000313" key="2">
    <source>
        <dbReference type="Proteomes" id="UP001234297"/>
    </source>
</evidence>
<evidence type="ECO:0000313" key="1">
    <source>
        <dbReference type="EMBL" id="KAJ8639470.1"/>
    </source>
</evidence>
<name>A0ACC2M1F1_PERAE</name>
<reference evidence="1 2" key="1">
    <citation type="journal article" date="2022" name="Hortic Res">
        <title>A haplotype resolved chromosomal level avocado genome allows analysis of novel avocado genes.</title>
        <authorList>
            <person name="Nath O."/>
            <person name="Fletcher S.J."/>
            <person name="Hayward A."/>
            <person name="Shaw L.M."/>
            <person name="Masouleh A.K."/>
            <person name="Furtado A."/>
            <person name="Henry R.J."/>
            <person name="Mitter N."/>
        </authorList>
    </citation>
    <scope>NUCLEOTIDE SEQUENCE [LARGE SCALE GENOMIC DNA]</scope>
    <source>
        <strain evidence="2">cv. Hass</strain>
    </source>
</reference>
<dbReference type="EMBL" id="CM056813">
    <property type="protein sequence ID" value="KAJ8639470.1"/>
    <property type="molecule type" value="Genomic_DNA"/>
</dbReference>
<comment type="caution">
    <text evidence="1">The sequence shown here is derived from an EMBL/GenBank/DDBJ whole genome shotgun (WGS) entry which is preliminary data.</text>
</comment>
<organism evidence="1 2">
    <name type="scientific">Persea americana</name>
    <name type="common">Avocado</name>
    <dbReference type="NCBI Taxonomy" id="3435"/>
    <lineage>
        <taxon>Eukaryota</taxon>
        <taxon>Viridiplantae</taxon>
        <taxon>Streptophyta</taxon>
        <taxon>Embryophyta</taxon>
        <taxon>Tracheophyta</taxon>
        <taxon>Spermatophyta</taxon>
        <taxon>Magnoliopsida</taxon>
        <taxon>Magnoliidae</taxon>
        <taxon>Laurales</taxon>
        <taxon>Lauraceae</taxon>
        <taxon>Persea</taxon>
    </lineage>
</organism>
<accession>A0ACC2M1F1</accession>